<feature type="compositionally biased region" description="Low complexity" evidence="5">
    <location>
        <begin position="342"/>
        <end position="359"/>
    </location>
</feature>
<dbReference type="Pfam" id="PF07738">
    <property type="entry name" value="Sad1_UNC"/>
    <property type="match status" value="1"/>
</dbReference>
<feature type="domain" description="SUN" evidence="7">
    <location>
        <begin position="166"/>
        <end position="327"/>
    </location>
</feature>
<dbReference type="PROSITE" id="PS51469">
    <property type="entry name" value="SUN"/>
    <property type="match status" value="1"/>
</dbReference>
<comment type="subcellular location">
    <subcellularLocation>
        <location evidence="1">Membrane</location>
    </subcellularLocation>
</comment>
<keyword evidence="9" id="KW-1185">Reference proteome</keyword>
<dbReference type="Gene3D" id="2.60.120.260">
    <property type="entry name" value="Galactose-binding domain-like"/>
    <property type="match status" value="1"/>
</dbReference>
<sequence length="581" mass="64813">MVQSDGDDPIKKKRSLIIYPKLYYFPFVLLLIRCIGFFCSEFGLTLAEGGNLVYNKENGSNSSRYDDKQHNCSSPVVEIDDKKVNLSANTSASDIHGGHLVKLEYSPREIITLEVVILNFLGEGDLSCQVQSLDAHDKIGKSWNEKTHLAYPNLEDFKNSTWQAKGLSSRPQKVNITHRLEPDGTPYNYASASKGAKVVAFNKDARGASNILGRDHDKYLLNPCSAKEKYVVIELADETSIDAVKIANFEHYSSNFKEFKLLGSLVYPTDTWISLGTFVAENVKHAQCFELPDPVNSVRYLKLVLLSHYGKEFYCALSFVEVYGVDAIEEMLEDLIVPPPESNTNSTATSSSLQTSSTNPKVDDAVHGTVEPVVKPVVNVKEEVNLEVPKAAINNSPGPSQKAKKPPSRVHADTALKVLLQRVRSLELNLSVLEDYIKELTKRQGNILPELEKEMLKISQLLESSKLEIKNVLEWKKTMEKETAGLESWKASVVNQMGSLAQENALLRLDVEKVLADQSSQEMKEMVVFVVSFSFACIAILKLVFDRVLIIVQASEKIANSNRGWILIFLFSCLTAFIILL</sequence>
<evidence type="ECO:0000313" key="8">
    <source>
        <dbReference type="EMBL" id="CAI9094339.1"/>
    </source>
</evidence>
<dbReference type="GO" id="GO:0016020">
    <property type="term" value="C:membrane"/>
    <property type="evidence" value="ECO:0007669"/>
    <property type="project" value="UniProtKB-SubCell"/>
</dbReference>
<dbReference type="InterPro" id="IPR045120">
    <property type="entry name" value="Suco/Slp1-like"/>
</dbReference>
<name>A0AAV1CF34_OLDCO</name>
<evidence type="ECO:0000256" key="2">
    <source>
        <dbReference type="ARBA" id="ARBA00022692"/>
    </source>
</evidence>
<reference evidence="8" key="1">
    <citation type="submission" date="2023-03" db="EMBL/GenBank/DDBJ databases">
        <authorList>
            <person name="Julca I."/>
        </authorList>
    </citation>
    <scope>NUCLEOTIDE SEQUENCE</scope>
</reference>
<dbReference type="PANTHER" id="PTHR12953:SF3">
    <property type="entry name" value="SUN DOMAIN-CONTAINING PROTEIN 5"/>
    <property type="match status" value="1"/>
</dbReference>
<dbReference type="InterPro" id="IPR008979">
    <property type="entry name" value="Galactose-bd-like_sf"/>
</dbReference>
<dbReference type="InterPro" id="IPR012919">
    <property type="entry name" value="SUN_dom"/>
</dbReference>
<proteinExistence type="predicted"/>
<feature type="transmembrane region" description="Helical" evidence="6">
    <location>
        <begin position="564"/>
        <end position="580"/>
    </location>
</feature>
<accession>A0AAV1CF34</accession>
<keyword evidence="3 6" id="KW-1133">Transmembrane helix</keyword>
<evidence type="ECO:0000256" key="3">
    <source>
        <dbReference type="ARBA" id="ARBA00022989"/>
    </source>
</evidence>
<organism evidence="8 9">
    <name type="scientific">Oldenlandia corymbosa var. corymbosa</name>
    <dbReference type="NCBI Taxonomy" id="529605"/>
    <lineage>
        <taxon>Eukaryota</taxon>
        <taxon>Viridiplantae</taxon>
        <taxon>Streptophyta</taxon>
        <taxon>Embryophyta</taxon>
        <taxon>Tracheophyta</taxon>
        <taxon>Spermatophyta</taxon>
        <taxon>Magnoliopsida</taxon>
        <taxon>eudicotyledons</taxon>
        <taxon>Gunneridae</taxon>
        <taxon>Pentapetalae</taxon>
        <taxon>asterids</taxon>
        <taxon>lamiids</taxon>
        <taxon>Gentianales</taxon>
        <taxon>Rubiaceae</taxon>
        <taxon>Rubioideae</taxon>
        <taxon>Spermacoceae</taxon>
        <taxon>Hedyotis-Oldenlandia complex</taxon>
        <taxon>Oldenlandia</taxon>
    </lineage>
</organism>
<dbReference type="GO" id="GO:0005737">
    <property type="term" value="C:cytoplasm"/>
    <property type="evidence" value="ECO:0007669"/>
    <property type="project" value="TreeGrafter"/>
</dbReference>
<evidence type="ECO:0000256" key="5">
    <source>
        <dbReference type="SAM" id="MobiDB-lite"/>
    </source>
</evidence>
<evidence type="ECO:0000259" key="7">
    <source>
        <dbReference type="PROSITE" id="PS51469"/>
    </source>
</evidence>
<feature type="transmembrane region" description="Helical" evidence="6">
    <location>
        <begin position="526"/>
        <end position="544"/>
    </location>
</feature>
<evidence type="ECO:0000256" key="1">
    <source>
        <dbReference type="ARBA" id="ARBA00004370"/>
    </source>
</evidence>
<evidence type="ECO:0000256" key="4">
    <source>
        <dbReference type="ARBA" id="ARBA00023136"/>
    </source>
</evidence>
<gene>
    <name evidence="8" type="ORF">OLC1_LOCUS5528</name>
</gene>
<dbReference type="Proteomes" id="UP001161247">
    <property type="component" value="Chromosome 2"/>
</dbReference>
<dbReference type="SUPFAM" id="SSF49785">
    <property type="entry name" value="Galactose-binding domain-like"/>
    <property type="match status" value="1"/>
</dbReference>
<evidence type="ECO:0000313" key="9">
    <source>
        <dbReference type="Proteomes" id="UP001161247"/>
    </source>
</evidence>
<protein>
    <submittedName>
        <fullName evidence="8">OLC1v1030065C1</fullName>
    </submittedName>
</protein>
<keyword evidence="4 6" id="KW-0472">Membrane</keyword>
<evidence type="ECO:0000256" key="6">
    <source>
        <dbReference type="SAM" id="Phobius"/>
    </source>
</evidence>
<feature type="region of interest" description="Disordered" evidence="5">
    <location>
        <begin position="338"/>
        <end position="364"/>
    </location>
</feature>
<dbReference type="GO" id="GO:0034975">
    <property type="term" value="P:protein folding in endoplasmic reticulum"/>
    <property type="evidence" value="ECO:0007669"/>
    <property type="project" value="TreeGrafter"/>
</dbReference>
<keyword evidence="2 6" id="KW-0812">Transmembrane</keyword>
<feature type="transmembrane region" description="Helical" evidence="6">
    <location>
        <begin position="21"/>
        <end position="38"/>
    </location>
</feature>
<dbReference type="AlphaFoldDB" id="A0AAV1CF34"/>
<dbReference type="PANTHER" id="PTHR12953">
    <property type="entry name" value="MEMBRANE PROTEIN CH1 RELATED"/>
    <property type="match status" value="1"/>
</dbReference>
<dbReference type="EMBL" id="OX459119">
    <property type="protein sequence ID" value="CAI9094339.1"/>
    <property type="molecule type" value="Genomic_DNA"/>
</dbReference>